<keyword evidence="2" id="KW-1185">Reference proteome</keyword>
<organism evidence="1 2">
    <name type="scientific">Hypsibius exemplaris</name>
    <name type="common">Freshwater tardigrade</name>
    <dbReference type="NCBI Taxonomy" id="2072580"/>
    <lineage>
        <taxon>Eukaryota</taxon>
        <taxon>Metazoa</taxon>
        <taxon>Ecdysozoa</taxon>
        <taxon>Tardigrada</taxon>
        <taxon>Eutardigrada</taxon>
        <taxon>Parachela</taxon>
        <taxon>Hypsibioidea</taxon>
        <taxon>Hypsibiidae</taxon>
        <taxon>Hypsibius</taxon>
    </lineage>
</organism>
<dbReference type="Proteomes" id="UP000192578">
    <property type="component" value="Unassembled WGS sequence"/>
</dbReference>
<reference evidence="2" key="1">
    <citation type="submission" date="2017-01" db="EMBL/GenBank/DDBJ databases">
        <title>Comparative genomics of anhydrobiosis in the tardigrade Hypsibius dujardini.</title>
        <authorList>
            <person name="Yoshida Y."/>
            <person name="Koutsovoulos G."/>
            <person name="Laetsch D."/>
            <person name="Stevens L."/>
            <person name="Kumar S."/>
            <person name="Horikawa D."/>
            <person name="Ishino K."/>
            <person name="Komine S."/>
            <person name="Tomita M."/>
            <person name="Blaxter M."/>
            <person name="Arakawa K."/>
        </authorList>
    </citation>
    <scope>NUCLEOTIDE SEQUENCE [LARGE SCALE GENOMIC DNA]</scope>
    <source>
        <strain evidence="2">Z151</strain>
    </source>
</reference>
<dbReference type="AlphaFoldDB" id="A0A9X6NEJ0"/>
<comment type="caution">
    <text evidence="1">The sequence shown here is derived from an EMBL/GenBank/DDBJ whole genome shotgun (WGS) entry which is preliminary data.</text>
</comment>
<evidence type="ECO:0000313" key="1">
    <source>
        <dbReference type="EMBL" id="OWA51271.1"/>
    </source>
</evidence>
<proteinExistence type="predicted"/>
<dbReference type="EMBL" id="MTYJ01000220">
    <property type="protein sequence ID" value="OWA51271.1"/>
    <property type="molecule type" value="Genomic_DNA"/>
</dbReference>
<accession>A0A9X6NEJ0</accession>
<evidence type="ECO:0000313" key="2">
    <source>
        <dbReference type="Proteomes" id="UP000192578"/>
    </source>
</evidence>
<protein>
    <submittedName>
        <fullName evidence="1">Uncharacterized protein</fullName>
    </submittedName>
</protein>
<name>A0A9X6NEJ0_HYPEX</name>
<gene>
    <name evidence="1" type="ORF">BV898_15763</name>
</gene>
<sequence>MIQTGLSRGVAFTAARGKRSELQFKMTIRGIDTDNVMAAEIIKPRPLVATGREQRRGESFMELHDSVPGNVNLGGKRGEISDAKFSVFYRPDSL</sequence>